<dbReference type="EMBL" id="VOGC01000007">
    <property type="protein sequence ID" value="MQN01940.1"/>
    <property type="molecule type" value="Genomic_DNA"/>
</dbReference>
<keyword evidence="5 7" id="KW-0443">Lipid metabolism</keyword>
<dbReference type="Pfam" id="PF01553">
    <property type="entry name" value="Acyltransferase"/>
    <property type="match status" value="1"/>
</dbReference>
<keyword evidence="11" id="KW-1185">Reference proteome</keyword>
<dbReference type="GO" id="GO:0003841">
    <property type="term" value="F:1-acylglycerol-3-phosphate O-acyltransferase activity"/>
    <property type="evidence" value="ECO:0007669"/>
    <property type="project" value="UniProtKB-UniRule"/>
</dbReference>
<dbReference type="CDD" id="cd07989">
    <property type="entry name" value="LPLAT_AGPAT-like"/>
    <property type="match status" value="1"/>
</dbReference>
<comment type="similarity">
    <text evidence="2 7">Belongs to the 1-acyl-sn-glycerol-3-phosphate acyltransferase family.</text>
</comment>
<dbReference type="PANTHER" id="PTHR10434">
    <property type="entry name" value="1-ACYL-SN-GLYCEROL-3-PHOSPHATE ACYLTRANSFERASE"/>
    <property type="match status" value="1"/>
</dbReference>
<evidence type="ECO:0000256" key="3">
    <source>
        <dbReference type="ARBA" id="ARBA00022516"/>
    </source>
</evidence>
<dbReference type="GO" id="GO:0016020">
    <property type="term" value="C:membrane"/>
    <property type="evidence" value="ECO:0007669"/>
    <property type="project" value="InterPro"/>
</dbReference>
<keyword evidence="4 7" id="KW-0808">Transferase</keyword>
<comment type="domain">
    <text evidence="7">The HXXXXD motif is essential for acyltransferase activity and may constitute the binding site for the phosphate moiety of the glycerol-3-phosphate.</text>
</comment>
<keyword evidence="7" id="KW-0594">Phospholipid biosynthesis</keyword>
<name>A0A6N7J2W0_9FIRM</name>
<evidence type="ECO:0000259" key="9">
    <source>
        <dbReference type="SMART" id="SM00563"/>
    </source>
</evidence>
<organism evidence="10 11">
    <name type="scientific">Candidatus Weimeria bifida</name>
    <dbReference type="NCBI Taxonomy" id="2599074"/>
    <lineage>
        <taxon>Bacteria</taxon>
        <taxon>Bacillati</taxon>
        <taxon>Bacillota</taxon>
        <taxon>Clostridia</taxon>
        <taxon>Lachnospirales</taxon>
        <taxon>Lachnospiraceae</taxon>
        <taxon>Candidatus Weimeria</taxon>
    </lineage>
</organism>
<evidence type="ECO:0000313" key="10">
    <source>
        <dbReference type="EMBL" id="MQN01940.1"/>
    </source>
</evidence>
<dbReference type="NCBIfam" id="TIGR00530">
    <property type="entry name" value="AGP_acyltrn"/>
    <property type="match status" value="1"/>
</dbReference>
<proteinExistence type="inferred from homology"/>
<dbReference type="AlphaFoldDB" id="A0A6N7J2W0"/>
<keyword evidence="6 7" id="KW-0012">Acyltransferase</keyword>
<keyword evidence="7" id="KW-1208">Phospholipid metabolism</keyword>
<dbReference type="SMART" id="SM00563">
    <property type="entry name" value="PlsC"/>
    <property type="match status" value="1"/>
</dbReference>
<keyword evidence="8" id="KW-1133">Transmembrane helix</keyword>
<accession>A0A6N7J2W0</accession>
<evidence type="ECO:0000256" key="2">
    <source>
        <dbReference type="ARBA" id="ARBA00008655"/>
    </source>
</evidence>
<evidence type="ECO:0000313" key="11">
    <source>
        <dbReference type="Proteomes" id="UP000460257"/>
    </source>
</evidence>
<gene>
    <name evidence="10" type="ORF">FRC54_08570</name>
</gene>
<comment type="pathway">
    <text evidence="1">Lipid metabolism.</text>
</comment>
<dbReference type="GO" id="GO:0006654">
    <property type="term" value="P:phosphatidic acid biosynthetic process"/>
    <property type="evidence" value="ECO:0007669"/>
    <property type="project" value="TreeGrafter"/>
</dbReference>
<dbReference type="InterPro" id="IPR002123">
    <property type="entry name" value="Plipid/glycerol_acylTrfase"/>
</dbReference>
<evidence type="ECO:0000256" key="8">
    <source>
        <dbReference type="SAM" id="Phobius"/>
    </source>
</evidence>
<feature type="domain" description="Phospholipid/glycerol acyltransferase" evidence="9">
    <location>
        <begin position="72"/>
        <end position="186"/>
    </location>
</feature>
<reference evidence="10" key="1">
    <citation type="journal article" date="2020" name="Appl. Environ. Microbiol.">
        <title>Medium-Chain Fatty Acid Synthesis by 'Candidatus Weimeria bifida' gen. nov., sp. nov., and 'Candidatus Pseudoramibacter fermentans' sp. nov.</title>
        <authorList>
            <person name="Scarborough M.J."/>
            <person name="Myers K.S."/>
            <person name="Donohue T.J."/>
            <person name="Noguera D.R."/>
        </authorList>
    </citation>
    <scope>NUCLEOTIDE SEQUENCE</scope>
    <source>
        <strain evidence="10">LCO1.1</strain>
    </source>
</reference>
<comment type="caution">
    <text evidence="10">The sequence shown here is derived from an EMBL/GenBank/DDBJ whole genome shotgun (WGS) entry which is preliminary data.</text>
</comment>
<comment type="catalytic activity">
    <reaction evidence="7">
        <text>a 1-acyl-sn-glycero-3-phosphate + an acyl-CoA = a 1,2-diacyl-sn-glycero-3-phosphate + CoA</text>
        <dbReference type="Rhea" id="RHEA:19709"/>
        <dbReference type="ChEBI" id="CHEBI:57287"/>
        <dbReference type="ChEBI" id="CHEBI:57970"/>
        <dbReference type="ChEBI" id="CHEBI:58342"/>
        <dbReference type="ChEBI" id="CHEBI:58608"/>
        <dbReference type="EC" id="2.3.1.51"/>
    </reaction>
</comment>
<evidence type="ECO:0000256" key="6">
    <source>
        <dbReference type="ARBA" id="ARBA00023315"/>
    </source>
</evidence>
<dbReference type="EC" id="2.3.1.51" evidence="7"/>
<keyword evidence="3 7" id="KW-0444">Lipid biosynthesis</keyword>
<evidence type="ECO:0000256" key="4">
    <source>
        <dbReference type="ARBA" id="ARBA00022679"/>
    </source>
</evidence>
<feature type="transmembrane region" description="Helical" evidence="8">
    <location>
        <begin position="6"/>
        <end position="28"/>
    </location>
</feature>
<dbReference type="Proteomes" id="UP000460257">
    <property type="component" value="Unassembled WGS sequence"/>
</dbReference>
<evidence type="ECO:0000256" key="5">
    <source>
        <dbReference type="ARBA" id="ARBA00023098"/>
    </source>
</evidence>
<keyword evidence="8" id="KW-0472">Membrane</keyword>
<evidence type="ECO:0000256" key="1">
    <source>
        <dbReference type="ARBA" id="ARBA00005189"/>
    </source>
</evidence>
<dbReference type="PANTHER" id="PTHR10434:SF64">
    <property type="entry name" value="1-ACYL-SN-GLYCEROL-3-PHOSPHATE ACYLTRANSFERASE-RELATED"/>
    <property type="match status" value="1"/>
</dbReference>
<dbReference type="SUPFAM" id="SSF69593">
    <property type="entry name" value="Glycerol-3-phosphate (1)-acyltransferase"/>
    <property type="match status" value="1"/>
</dbReference>
<evidence type="ECO:0000256" key="7">
    <source>
        <dbReference type="RuleBase" id="RU361267"/>
    </source>
</evidence>
<dbReference type="InterPro" id="IPR004552">
    <property type="entry name" value="AGP_acyltrans"/>
</dbReference>
<protein>
    <recommendedName>
        <fullName evidence="7">1-acyl-sn-glycerol-3-phosphate acyltransferase</fullName>
        <ecNumber evidence="7">2.3.1.51</ecNumber>
    </recommendedName>
</protein>
<sequence>MRTIITLVYIAVFLIISLPVSGIQWLIAPRDKQKRDKMILCYVQWMFRCVEKLSGSTVTVQGLENIPKDRPVLYIGNHQSFFDIVVTYSRLPGLTGFISKQNVFKVPLLGWLMKRLHCLGIDRSSLRSGLNTVLESIDEIKHGVSIFIYPEGTRSKDGKVHEFHAGSFKIATKAKCPVVPVAVNGTRDILEYHFPNIKKSHVTLTFGEPIETRDMSREEIKELPNRVRDQIIDMMG</sequence>
<keyword evidence="8" id="KW-0812">Transmembrane</keyword>